<sequence length="107" mass="12080">MITWRVGTPLATIGSKVEQEPDDMDIAELRGWYRNRFLSGSARESEITERLEACLRWMMQDDDTVEMLAGNSLAASPELADPQAEGDRQFVEEIIRNLEEYLSDAAG</sequence>
<organism evidence="1 2">
    <name type="scientific">Georhizobium profundi</name>
    <dbReference type="NCBI Taxonomy" id="2341112"/>
    <lineage>
        <taxon>Bacteria</taxon>
        <taxon>Pseudomonadati</taxon>
        <taxon>Pseudomonadota</taxon>
        <taxon>Alphaproteobacteria</taxon>
        <taxon>Hyphomicrobiales</taxon>
        <taxon>Rhizobiaceae</taxon>
        <taxon>Georhizobium</taxon>
    </lineage>
</organism>
<reference evidence="1 2" key="1">
    <citation type="submission" date="2018-09" db="EMBL/GenBank/DDBJ databases">
        <title>Marinorhizobium profundi gen. nov., sp. nov., isolated from a deep-sea sediment sample from the New Britain Trench and proposal of Marinorhizobiaceae fam. nov. in the order Rhizobiales of the class Alphaproteobacteria.</title>
        <authorList>
            <person name="Cao J."/>
        </authorList>
    </citation>
    <scope>NUCLEOTIDE SEQUENCE [LARGE SCALE GENOMIC DNA]</scope>
    <source>
        <strain evidence="1 2">WS11</strain>
    </source>
</reference>
<proteinExistence type="predicted"/>
<dbReference type="Proteomes" id="UP000268192">
    <property type="component" value="Chromosome"/>
</dbReference>
<name>A0A3Q8XMZ9_9HYPH</name>
<dbReference type="KEGG" id="abaw:D5400_08755"/>
<dbReference type="EMBL" id="CP032509">
    <property type="protein sequence ID" value="AZN71345.1"/>
    <property type="molecule type" value="Genomic_DNA"/>
</dbReference>
<protein>
    <submittedName>
        <fullName evidence="1">Uncharacterized protein</fullName>
    </submittedName>
</protein>
<evidence type="ECO:0000313" key="1">
    <source>
        <dbReference type="EMBL" id="AZN71345.1"/>
    </source>
</evidence>
<accession>A0A3Q8XMZ9</accession>
<keyword evidence="2" id="KW-1185">Reference proteome</keyword>
<dbReference type="AlphaFoldDB" id="A0A3Q8XMZ9"/>
<gene>
    <name evidence="1" type="ORF">D5400_08755</name>
</gene>
<evidence type="ECO:0000313" key="2">
    <source>
        <dbReference type="Proteomes" id="UP000268192"/>
    </source>
</evidence>